<gene>
    <name evidence="2" type="ORF">ElyMa_002523700</name>
</gene>
<evidence type="ECO:0000313" key="3">
    <source>
        <dbReference type="Proteomes" id="UP000762676"/>
    </source>
</evidence>
<dbReference type="Gene3D" id="3.30.420.10">
    <property type="entry name" value="Ribonuclease H-like superfamily/Ribonuclease H"/>
    <property type="match status" value="1"/>
</dbReference>
<dbReference type="SUPFAM" id="SSF52141">
    <property type="entry name" value="Uracil-DNA glycosylase-like"/>
    <property type="match status" value="1"/>
</dbReference>
<reference evidence="2 3" key="1">
    <citation type="journal article" date="2021" name="Elife">
        <title>Chloroplast acquisition without the gene transfer in kleptoplastic sea slugs, Plakobranchus ocellatus.</title>
        <authorList>
            <person name="Maeda T."/>
            <person name="Takahashi S."/>
            <person name="Yoshida T."/>
            <person name="Shimamura S."/>
            <person name="Takaki Y."/>
            <person name="Nagai Y."/>
            <person name="Toyoda A."/>
            <person name="Suzuki Y."/>
            <person name="Arimoto A."/>
            <person name="Ishii H."/>
            <person name="Satoh N."/>
            <person name="Nishiyama T."/>
            <person name="Hasebe M."/>
            <person name="Maruyama T."/>
            <person name="Minagawa J."/>
            <person name="Obokata J."/>
            <person name="Shigenobu S."/>
        </authorList>
    </citation>
    <scope>NUCLEOTIDE SEQUENCE [LARGE SCALE GENOMIC DNA]</scope>
</reference>
<dbReference type="InterPro" id="IPR012337">
    <property type="entry name" value="RNaseH-like_sf"/>
</dbReference>
<dbReference type="Proteomes" id="UP000762676">
    <property type="component" value="Unassembled WGS sequence"/>
</dbReference>
<dbReference type="GO" id="GO:0003676">
    <property type="term" value="F:nucleic acid binding"/>
    <property type="evidence" value="ECO:0007669"/>
    <property type="project" value="InterPro"/>
</dbReference>
<proteinExistence type="predicted"/>
<accession>A0AAV4GSZ0</accession>
<dbReference type="GO" id="GO:0004523">
    <property type="term" value="F:RNA-DNA hybrid ribonuclease activity"/>
    <property type="evidence" value="ECO:0007669"/>
    <property type="project" value="InterPro"/>
</dbReference>
<dbReference type="AlphaFoldDB" id="A0AAV4GSZ0"/>
<organism evidence="2 3">
    <name type="scientific">Elysia marginata</name>
    <dbReference type="NCBI Taxonomy" id="1093978"/>
    <lineage>
        <taxon>Eukaryota</taxon>
        <taxon>Metazoa</taxon>
        <taxon>Spiralia</taxon>
        <taxon>Lophotrochozoa</taxon>
        <taxon>Mollusca</taxon>
        <taxon>Gastropoda</taxon>
        <taxon>Heterobranchia</taxon>
        <taxon>Euthyneura</taxon>
        <taxon>Panpulmonata</taxon>
        <taxon>Sacoglossa</taxon>
        <taxon>Placobranchoidea</taxon>
        <taxon>Plakobranchidae</taxon>
        <taxon>Elysia</taxon>
    </lineage>
</organism>
<evidence type="ECO:0000259" key="1">
    <source>
        <dbReference type="PROSITE" id="PS50879"/>
    </source>
</evidence>
<dbReference type="Gene3D" id="3.40.470.10">
    <property type="entry name" value="Uracil-DNA glycosylase-like domain"/>
    <property type="match status" value="1"/>
</dbReference>
<keyword evidence="3" id="KW-1185">Reference proteome</keyword>
<sequence length="455" mass="49592">MSALASTPCFPNFFEGAHPAWPPFFEKYKLMPAASVLASKASLFFEFLRHCGPDDALVLIVMGPPTAPVSLPLDGLQKKKPPPVARNPPAQRLFLSPDAVSGLQEEELFQALRTSWASQGALLIDAALTGAACAQEEESTHREPFAARFVQALTAHFTALGLRLVCLLWGEYAQAFAPAAEGAEVYYWPYPPPFVVDTCFSPALRFETPPFFKEANDFLCAAQQRPVEWDPFSLTYAFTDGACLYNGKLGAKATYAGFILTGPLKGIEVSGRVEPAEYALIDPASPFQGFESVPGSHAAPTNNRGEYLAWCWILLLLLRGGVRGRVCIVSDCNLFIQTMENWLPARRKKGNAPDLKNYDLVCIGETLLAALRSACQGVTLLHIHSHQKKPLPEAASQAKACWYGNDRVDRVAGSLLKQHNGPNFVLNAAPPLAWCVHGRFARYCTMAGGASLSLF</sequence>
<comment type="caution">
    <text evidence="2">The sequence shown here is derived from an EMBL/GenBank/DDBJ whole genome shotgun (WGS) entry which is preliminary data.</text>
</comment>
<dbReference type="InterPro" id="IPR036895">
    <property type="entry name" value="Uracil-DNA_glycosylase-like_sf"/>
</dbReference>
<dbReference type="InterPro" id="IPR036397">
    <property type="entry name" value="RNaseH_sf"/>
</dbReference>
<dbReference type="PROSITE" id="PS50879">
    <property type="entry name" value="RNASE_H_1"/>
    <property type="match status" value="1"/>
</dbReference>
<dbReference type="SUPFAM" id="SSF53098">
    <property type="entry name" value="Ribonuclease H-like"/>
    <property type="match status" value="1"/>
</dbReference>
<feature type="domain" description="RNase H type-1" evidence="1">
    <location>
        <begin position="231"/>
        <end position="417"/>
    </location>
</feature>
<dbReference type="EMBL" id="BMAT01005177">
    <property type="protein sequence ID" value="GFR88669.1"/>
    <property type="molecule type" value="Genomic_DNA"/>
</dbReference>
<protein>
    <submittedName>
        <fullName evidence="2">Uracil-DNA glycosylase</fullName>
    </submittedName>
</protein>
<name>A0AAV4GSZ0_9GAST</name>
<evidence type="ECO:0000313" key="2">
    <source>
        <dbReference type="EMBL" id="GFR88669.1"/>
    </source>
</evidence>
<dbReference type="InterPro" id="IPR002156">
    <property type="entry name" value="RNaseH_domain"/>
</dbReference>